<proteinExistence type="predicted"/>
<evidence type="ECO:0000313" key="1">
    <source>
        <dbReference type="EMBL" id="HIY97517.1"/>
    </source>
</evidence>
<evidence type="ECO:0000313" key="2">
    <source>
        <dbReference type="Proteomes" id="UP000886750"/>
    </source>
</evidence>
<organism evidence="1 2">
    <name type="scientific">Candidatus Borkfalkia excrementigallinarum</name>
    <dbReference type="NCBI Taxonomy" id="2838506"/>
    <lineage>
        <taxon>Bacteria</taxon>
        <taxon>Bacillati</taxon>
        <taxon>Bacillota</taxon>
        <taxon>Clostridia</taxon>
        <taxon>Christensenellales</taxon>
        <taxon>Christensenellaceae</taxon>
        <taxon>Candidatus Borkfalkia</taxon>
    </lineage>
</organism>
<comment type="caution">
    <text evidence="1">The sequence shown here is derived from an EMBL/GenBank/DDBJ whole genome shotgun (WGS) entry which is preliminary data.</text>
</comment>
<reference evidence="1" key="1">
    <citation type="journal article" date="2021" name="PeerJ">
        <title>Extensive microbial diversity within the chicken gut microbiome revealed by metagenomics and culture.</title>
        <authorList>
            <person name="Gilroy R."/>
            <person name="Ravi A."/>
            <person name="Getino M."/>
            <person name="Pursley I."/>
            <person name="Horton D.L."/>
            <person name="Alikhan N.F."/>
            <person name="Baker D."/>
            <person name="Gharbi K."/>
            <person name="Hall N."/>
            <person name="Watson M."/>
            <person name="Adriaenssens E.M."/>
            <person name="Foster-Nyarko E."/>
            <person name="Jarju S."/>
            <person name="Secka A."/>
            <person name="Antonio M."/>
            <person name="Oren A."/>
            <person name="Chaudhuri R.R."/>
            <person name="La Ragione R."/>
            <person name="Hildebrand F."/>
            <person name="Pallen M.J."/>
        </authorList>
    </citation>
    <scope>NUCLEOTIDE SEQUENCE</scope>
    <source>
        <strain evidence="1">1345</strain>
    </source>
</reference>
<protein>
    <submittedName>
        <fullName evidence="1">Uncharacterized protein</fullName>
    </submittedName>
</protein>
<sequence>SLFARHGQPIRSEAIERLIKWTVNEPARRGEPGRNSYIGRQWNSAPFFHSGGKFQNFGNEKPTTWQRREVVKKKSKKVAMIWLQYIV</sequence>
<dbReference type="EMBL" id="DXCQ01000067">
    <property type="protein sequence ID" value="HIY97517.1"/>
    <property type="molecule type" value="Genomic_DNA"/>
</dbReference>
<accession>A0A9D2CTA5</accession>
<gene>
    <name evidence="1" type="ORF">H9729_07495</name>
</gene>
<dbReference type="Proteomes" id="UP000886750">
    <property type="component" value="Unassembled WGS sequence"/>
</dbReference>
<dbReference type="AlphaFoldDB" id="A0A9D2CTA5"/>
<name>A0A9D2CTA5_9FIRM</name>
<feature type="non-terminal residue" evidence="1">
    <location>
        <position position="1"/>
    </location>
</feature>
<reference evidence="1" key="2">
    <citation type="submission" date="2021-04" db="EMBL/GenBank/DDBJ databases">
        <authorList>
            <person name="Gilroy R."/>
        </authorList>
    </citation>
    <scope>NUCLEOTIDE SEQUENCE</scope>
    <source>
        <strain evidence="1">1345</strain>
    </source>
</reference>